<sequence>MIVCFAGKVLLNRLIYNRCFMTKEHAQGVFIRFIDFRGELLLRASAIDVVVPSEKNAATYVYLNGTRLTVELPYQTVREIISEAEKARQVNGDEPYIEIICMDSEAEIQKAD</sequence>
<proteinExistence type="predicted"/>
<evidence type="ECO:0000313" key="2">
    <source>
        <dbReference type="Proteomes" id="UP000000746"/>
    </source>
</evidence>
<dbReference type="Proteomes" id="UP000000746">
    <property type="component" value="Chromosome"/>
</dbReference>
<protein>
    <submittedName>
        <fullName evidence="1">Uncharacterized protein</fullName>
    </submittedName>
</protein>
<dbReference type="AlphaFoldDB" id="B7L7W7"/>
<name>B7L7W7_ECO55</name>
<gene>
    <name evidence="1" type="ordered locus">EC55989_2093</name>
</gene>
<dbReference type="EMBL" id="CU928145">
    <property type="protein sequence ID" value="CAU97958.1"/>
    <property type="molecule type" value="Genomic_DNA"/>
</dbReference>
<keyword evidence="2" id="KW-1185">Reference proteome</keyword>
<organism evidence="1 2">
    <name type="scientific">Escherichia coli (strain 55989 / EAEC)</name>
    <dbReference type="NCBI Taxonomy" id="585055"/>
    <lineage>
        <taxon>Bacteria</taxon>
        <taxon>Pseudomonadati</taxon>
        <taxon>Pseudomonadota</taxon>
        <taxon>Gammaproteobacteria</taxon>
        <taxon>Enterobacterales</taxon>
        <taxon>Enterobacteriaceae</taxon>
        <taxon>Escherichia</taxon>
    </lineage>
</organism>
<evidence type="ECO:0000313" key="1">
    <source>
        <dbReference type="EMBL" id="CAU97958.1"/>
    </source>
</evidence>
<dbReference type="HOGENOM" id="CLU_157148_0_0_6"/>
<reference evidence="2" key="1">
    <citation type="journal article" date="2009" name="PLoS Genet.">
        <title>Organised genome dynamics in the Escherichia coli species results in highly diverse adaptive paths.</title>
        <authorList>
            <person name="Touchon M."/>
            <person name="Hoede C."/>
            <person name="Tenaillon O."/>
            <person name="Barbe V."/>
            <person name="Baeriswyl S."/>
            <person name="Bidet P."/>
            <person name="Bingen E."/>
            <person name="Bonacorsi S."/>
            <person name="Bouchier C."/>
            <person name="Bouvet O."/>
            <person name="Calteau A."/>
            <person name="Chiapello H."/>
            <person name="Clermont O."/>
            <person name="Cruveiller S."/>
            <person name="Danchin A."/>
            <person name="Diard M."/>
            <person name="Dossat C."/>
            <person name="Karoui M.E."/>
            <person name="Frapy E."/>
            <person name="Garry L."/>
            <person name="Ghigo J.M."/>
            <person name="Gilles A.M."/>
            <person name="Johnson J."/>
            <person name="Le Bouguenec C."/>
            <person name="Lescat M."/>
            <person name="Mangenot S."/>
            <person name="Martinez-Jehanne V."/>
            <person name="Matic I."/>
            <person name="Nassif X."/>
            <person name="Oztas S."/>
            <person name="Petit M.A."/>
            <person name="Pichon C."/>
            <person name="Rouy Z."/>
            <person name="Ruf C.S."/>
            <person name="Schneider D."/>
            <person name="Tourret J."/>
            <person name="Vacherie B."/>
            <person name="Vallenet D."/>
            <person name="Medigue C."/>
            <person name="Rocha E.P.C."/>
            <person name="Denamur E."/>
        </authorList>
    </citation>
    <scope>NUCLEOTIDE SEQUENCE [LARGE SCALE GENOMIC DNA]</scope>
    <source>
        <strain evidence="2">55989 / EAEC</strain>
    </source>
</reference>
<dbReference type="KEGG" id="eck:EC55989_2093"/>
<accession>B7L7W7</accession>